<name>A0A656QD40_9BURK</name>
<comment type="caution">
    <text evidence="1">The sequence shown here is derived from an EMBL/GenBank/DDBJ whole genome shotgun (WGS) entry which is preliminary data.</text>
</comment>
<protein>
    <submittedName>
        <fullName evidence="1">Uncharacterized protein</fullName>
    </submittedName>
</protein>
<evidence type="ECO:0000313" key="1">
    <source>
        <dbReference type="EMBL" id="KDR26212.1"/>
    </source>
</evidence>
<dbReference type="Proteomes" id="UP000027451">
    <property type="component" value="Unassembled WGS sequence"/>
</dbReference>
<organism evidence="1 2">
    <name type="scientific">Caballeronia zhejiangensis</name>
    <dbReference type="NCBI Taxonomy" id="871203"/>
    <lineage>
        <taxon>Bacteria</taxon>
        <taxon>Pseudomonadati</taxon>
        <taxon>Pseudomonadota</taxon>
        <taxon>Betaproteobacteria</taxon>
        <taxon>Burkholderiales</taxon>
        <taxon>Burkholderiaceae</taxon>
        <taxon>Caballeronia</taxon>
    </lineage>
</organism>
<sequence>MWSIFMITVTALFAVQVVRAKRSYFWPGAPFLIQAIFKMFEAKPPEPTSTLTAVAVAFLAYYIVGQLRPRSKDEDVPPAAPGA</sequence>
<keyword evidence="2" id="KW-1185">Reference proteome</keyword>
<dbReference type="AlphaFoldDB" id="A0A656QD40"/>
<dbReference type="EMBL" id="JFHD01000037">
    <property type="protein sequence ID" value="KDR26212.1"/>
    <property type="molecule type" value="Genomic_DNA"/>
</dbReference>
<gene>
    <name evidence="1" type="ORF">BG60_23795</name>
</gene>
<accession>A0A656QD40</accession>
<evidence type="ECO:0000313" key="2">
    <source>
        <dbReference type="Proteomes" id="UP000027451"/>
    </source>
</evidence>
<dbReference type="RefSeq" id="WP_008345267.1">
    <property type="nucleotide sequence ID" value="NZ_JFHD01000037.1"/>
</dbReference>
<proteinExistence type="predicted"/>
<reference evidence="1 2" key="1">
    <citation type="submission" date="2014-03" db="EMBL/GenBank/DDBJ databases">
        <title>Draft Genome Sequences of Four Burkholderia Strains.</title>
        <authorList>
            <person name="Liu X.Y."/>
            <person name="Li C.X."/>
            <person name="Xu J.H."/>
        </authorList>
    </citation>
    <scope>NUCLEOTIDE SEQUENCE [LARGE SCALE GENOMIC DNA]</scope>
    <source>
        <strain evidence="1 2">OP-1</strain>
    </source>
</reference>